<evidence type="ECO:0000313" key="1">
    <source>
        <dbReference type="EMBL" id="EYC24574.1"/>
    </source>
</evidence>
<proteinExistence type="predicted"/>
<sequence length="77" mass="8896">MCKFQSESSNRRRLQFFPHIPPTPAHFLLTSLQVSSDKKYSRNRTRAIAIPSKMLSLFNGVHENFVMIIHPCSSLSY</sequence>
<keyword evidence="2" id="KW-1185">Reference proteome</keyword>
<accession>A0A016VAB5</accession>
<protein>
    <submittedName>
        <fullName evidence="1">Uncharacterized protein</fullName>
    </submittedName>
</protein>
<dbReference type="AlphaFoldDB" id="A0A016VAB5"/>
<evidence type="ECO:0000313" key="2">
    <source>
        <dbReference type="Proteomes" id="UP000024635"/>
    </source>
</evidence>
<name>A0A016VAB5_9BILA</name>
<organism evidence="1 2">
    <name type="scientific">Ancylostoma ceylanicum</name>
    <dbReference type="NCBI Taxonomy" id="53326"/>
    <lineage>
        <taxon>Eukaryota</taxon>
        <taxon>Metazoa</taxon>
        <taxon>Ecdysozoa</taxon>
        <taxon>Nematoda</taxon>
        <taxon>Chromadorea</taxon>
        <taxon>Rhabditida</taxon>
        <taxon>Rhabditina</taxon>
        <taxon>Rhabditomorpha</taxon>
        <taxon>Strongyloidea</taxon>
        <taxon>Ancylostomatidae</taxon>
        <taxon>Ancylostomatinae</taxon>
        <taxon>Ancylostoma</taxon>
    </lineage>
</organism>
<gene>
    <name evidence="1" type="primary">Acey_s0013.g1977</name>
    <name evidence="1" type="ORF">Y032_0013g1977</name>
</gene>
<dbReference type="Proteomes" id="UP000024635">
    <property type="component" value="Unassembled WGS sequence"/>
</dbReference>
<reference evidence="2" key="1">
    <citation type="journal article" date="2015" name="Nat. Genet.">
        <title>The genome and transcriptome of the zoonotic hookworm Ancylostoma ceylanicum identify infection-specific gene families.</title>
        <authorList>
            <person name="Schwarz E.M."/>
            <person name="Hu Y."/>
            <person name="Antoshechkin I."/>
            <person name="Miller M.M."/>
            <person name="Sternberg P.W."/>
            <person name="Aroian R.V."/>
        </authorList>
    </citation>
    <scope>NUCLEOTIDE SEQUENCE</scope>
    <source>
        <strain evidence="2">HY135</strain>
    </source>
</reference>
<dbReference type="EMBL" id="JARK01001349">
    <property type="protein sequence ID" value="EYC24574.1"/>
    <property type="molecule type" value="Genomic_DNA"/>
</dbReference>
<comment type="caution">
    <text evidence="1">The sequence shown here is derived from an EMBL/GenBank/DDBJ whole genome shotgun (WGS) entry which is preliminary data.</text>
</comment>